<evidence type="ECO:0000313" key="1">
    <source>
        <dbReference type="EMBL" id="TNN58674.1"/>
    </source>
</evidence>
<proteinExistence type="predicted"/>
<keyword evidence="2" id="KW-1185">Reference proteome</keyword>
<name>A0A4Z2H1G6_9TELE</name>
<sequence>MKLTTQMILDKEEGQRKLQKGQVHASTLYCTVATFHRVCLAACLTSSGGVLQWAGSSVDSGPEGFIKGILSPCCQAQCWVETQSTLSHNLLQRLHPDTRDRKTDGRTRRYEQSLIPVAPLGVSGPGVMLLPRPTPRWKFSGRI</sequence>
<accession>A0A4Z2H1G6</accession>
<dbReference type="Proteomes" id="UP000314294">
    <property type="component" value="Unassembled WGS sequence"/>
</dbReference>
<dbReference type="EMBL" id="SRLO01000373">
    <property type="protein sequence ID" value="TNN58674.1"/>
    <property type="molecule type" value="Genomic_DNA"/>
</dbReference>
<organism evidence="1 2">
    <name type="scientific">Liparis tanakae</name>
    <name type="common">Tanaka's snailfish</name>
    <dbReference type="NCBI Taxonomy" id="230148"/>
    <lineage>
        <taxon>Eukaryota</taxon>
        <taxon>Metazoa</taxon>
        <taxon>Chordata</taxon>
        <taxon>Craniata</taxon>
        <taxon>Vertebrata</taxon>
        <taxon>Euteleostomi</taxon>
        <taxon>Actinopterygii</taxon>
        <taxon>Neopterygii</taxon>
        <taxon>Teleostei</taxon>
        <taxon>Neoteleostei</taxon>
        <taxon>Acanthomorphata</taxon>
        <taxon>Eupercaria</taxon>
        <taxon>Perciformes</taxon>
        <taxon>Cottioidei</taxon>
        <taxon>Cottales</taxon>
        <taxon>Liparidae</taxon>
        <taxon>Liparis</taxon>
    </lineage>
</organism>
<evidence type="ECO:0000313" key="2">
    <source>
        <dbReference type="Proteomes" id="UP000314294"/>
    </source>
</evidence>
<protein>
    <submittedName>
        <fullName evidence="1">Uncharacterized protein</fullName>
    </submittedName>
</protein>
<comment type="caution">
    <text evidence="1">The sequence shown here is derived from an EMBL/GenBank/DDBJ whole genome shotgun (WGS) entry which is preliminary data.</text>
</comment>
<gene>
    <name evidence="1" type="ORF">EYF80_031088</name>
</gene>
<reference evidence="1 2" key="1">
    <citation type="submission" date="2019-03" db="EMBL/GenBank/DDBJ databases">
        <title>First draft genome of Liparis tanakae, snailfish: a comprehensive survey of snailfish specific genes.</title>
        <authorList>
            <person name="Kim W."/>
            <person name="Song I."/>
            <person name="Jeong J.-H."/>
            <person name="Kim D."/>
            <person name="Kim S."/>
            <person name="Ryu S."/>
            <person name="Song J.Y."/>
            <person name="Lee S.K."/>
        </authorList>
    </citation>
    <scope>NUCLEOTIDE SEQUENCE [LARGE SCALE GENOMIC DNA]</scope>
    <source>
        <tissue evidence="1">Muscle</tissue>
    </source>
</reference>
<dbReference type="AlphaFoldDB" id="A0A4Z2H1G6"/>